<protein>
    <submittedName>
        <fullName evidence="1">Uncharacterized protein</fullName>
    </submittedName>
</protein>
<dbReference type="VEuPathDB" id="FungiDB:VP01_3176g2"/>
<organism evidence="1 2">
    <name type="scientific">Puccinia sorghi</name>
    <dbReference type="NCBI Taxonomy" id="27349"/>
    <lineage>
        <taxon>Eukaryota</taxon>
        <taxon>Fungi</taxon>
        <taxon>Dikarya</taxon>
        <taxon>Basidiomycota</taxon>
        <taxon>Pucciniomycotina</taxon>
        <taxon>Pucciniomycetes</taxon>
        <taxon>Pucciniales</taxon>
        <taxon>Pucciniaceae</taxon>
        <taxon>Puccinia</taxon>
    </lineage>
</organism>
<evidence type="ECO:0000313" key="2">
    <source>
        <dbReference type="Proteomes" id="UP000037035"/>
    </source>
</evidence>
<dbReference type="Proteomes" id="UP000037035">
    <property type="component" value="Unassembled WGS sequence"/>
</dbReference>
<name>A0A0L6UYN2_9BASI</name>
<accession>A0A0L6UYN2</accession>
<gene>
    <name evidence="1" type="ORF">VP01_3176g2</name>
</gene>
<evidence type="ECO:0000313" key="1">
    <source>
        <dbReference type="EMBL" id="KNZ53648.1"/>
    </source>
</evidence>
<proteinExistence type="predicted"/>
<comment type="caution">
    <text evidence="1">The sequence shown here is derived from an EMBL/GenBank/DDBJ whole genome shotgun (WGS) entry which is preliminary data.</text>
</comment>
<dbReference type="AlphaFoldDB" id="A0A0L6UYN2"/>
<dbReference type="EMBL" id="LAVV01008142">
    <property type="protein sequence ID" value="KNZ53648.1"/>
    <property type="molecule type" value="Genomic_DNA"/>
</dbReference>
<sequence>HPVRPNNAPPSSVFLTYLAGNIGNPQDPLANRAMIISADSIGVIQLMMEAESACLKQIDRCMDQMAAMVKTFENRLLALKSNHVNSTSRRAEHPIIQFKLFLFFFSAQPGPPEFSTSTKCLTQPLLCSTPLPCQLTAKHFNQPIFHSFRFSNFTPATITTIACSPTI</sequence>
<keyword evidence="2" id="KW-1185">Reference proteome</keyword>
<reference evidence="1 2" key="1">
    <citation type="submission" date="2015-08" db="EMBL/GenBank/DDBJ databases">
        <title>Next Generation Sequencing and Analysis of the Genome of Puccinia sorghi L Schw, the Causal Agent of Maize Common Rust.</title>
        <authorList>
            <person name="Rochi L."/>
            <person name="Burguener G."/>
            <person name="Darino M."/>
            <person name="Turjanski A."/>
            <person name="Kreff E."/>
            <person name="Dieguez M.J."/>
            <person name="Sacco F."/>
        </authorList>
    </citation>
    <scope>NUCLEOTIDE SEQUENCE [LARGE SCALE GENOMIC DNA]</scope>
    <source>
        <strain evidence="1 2">RO10H11247</strain>
    </source>
</reference>
<feature type="non-terminal residue" evidence="1">
    <location>
        <position position="1"/>
    </location>
</feature>